<dbReference type="InterPro" id="IPR025949">
    <property type="entry name" value="PapC-like_C"/>
</dbReference>
<evidence type="ECO:0000256" key="8">
    <source>
        <dbReference type="ARBA" id="ARBA00023136"/>
    </source>
</evidence>
<dbReference type="PANTHER" id="PTHR30451">
    <property type="entry name" value="OUTER MEMBRANE USHER PROTEIN"/>
    <property type="match status" value="1"/>
</dbReference>
<evidence type="ECO:0000256" key="3">
    <source>
        <dbReference type="ARBA" id="ARBA00022448"/>
    </source>
</evidence>
<dbReference type="Gene3D" id="2.60.40.2070">
    <property type="match status" value="1"/>
</dbReference>
<comment type="similarity">
    <text evidence="2 10">Belongs to the fimbrial export usher family.</text>
</comment>
<evidence type="ECO:0000256" key="1">
    <source>
        <dbReference type="ARBA" id="ARBA00004571"/>
    </source>
</evidence>
<sequence length="872" mass="95315">MREPSASPPGDKRRRAFRLTPLACALLFMLQGVDSVRAEDEFDMAALETSGPKLNVDLSKFANTGSELPGRYLVEVYINHQLIDSRVLEFVQNKKGQLTPLLSATLLEQWGVKVSDIPGLAGKTKIDNLVDYIPESQVTLDFSQLRLNLTIPQANVDSAAQGSVSPSLWDEGVPALIVGYDFNGSNTWRDDDDSGGHEDSYFLNLHSGLNLGAWRLRNYSTWTYSKAPSGDTGDDPQSAGDRGDSSENHWNSINTFLQRDIQRLDGALTMGDATTPSDVYDGFTFRGIQLASDDNMLPDSLRNFAPTVRGIASSNSTVTIRQNNSVIYQKQVPPGPFEINDLYPNSTNGDLVVTIKESDGRERTFVQPFSSVAIMQREGHLKYDVTGGKYRSNSDGEEPKFAQMTMIYGLPHDLTAYGGSQLSDEYQNGLAGMGFTLGELGSISLDMSLSSADLSTGEHKDGQSYRAQYSKSMLSTGSTLTLAAYRYSTKGYYSFQDAADLHVDDDNDDGENDRDEFDLSHNKRTRWQVSLSQSLSEGWGSVYVNGYQQDYWDDEGYERSLSVGYNTSILGITYSINYNFTSTPGSENDHQAAMNVSIPLDKWLHNAYAGYNVNTNRHGDTTQQVSLYGTALAHDNLSYSVMEGYSNHDDAGSNGTMTLDYTGSQGEVSAGYNYDPDSRQVNYGLQGGIVVHPHGVTFSQALNQDIQSIAIVRSPGVSDAIVENGTGVATDWRGYAVVPYLTPYRQTTVRLDTKSLAGDAEVETNSKDVVPTEGAVVMAGFKTHIGARLLVHLQHPGTGIPFGTTASLVDADDVTGIVDDKSDVYLSGMPQQGEILALWGKKASEQCHAHYQLDDDDAQKSSGVKTLDLVCR</sequence>
<evidence type="ECO:0000256" key="7">
    <source>
        <dbReference type="ARBA" id="ARBA00022729"/>
    </source>
</evidence>
<name>A0A4R0GCL8_9ENTR</name>
<keyword evidence="5 10" id="KW-1029">Fimbrium biogenesis</keyword>
<dbReference type="RefSeq" id="WP_131632469.1">
    <property type="nucleotide sequence ID" value="NZ_SJOO01000001.1"/>
</dbReference>
<organism evidence="14 15">
    <name type="scientific">Enterobacter wuhouensis</name>
    <dbReference type="NCBI Taxonomy" id="2529381"/>
    <lineage>
        <taxon>Bacteria</taxon>
        <taxon>Pseudomonadati</taxon>
        <taxon>Pseudomonadota</taxon>
        <taxon>Gammaproteobacteria</taxon>
        <taxon>Enterobacterales</taxon>
        <taxon>Enterobacteriaceae</taxon>
        <taxon>Enterobacter</taxon>
    </lineage>
</organism>
<comment type="subcellular location">
    <subcellularLocation>
        <location evidence="1 10">Cell outer membrane</location>
        <topology evidence="1 10">Multi-pass membrane protein</topology>
    </subcellularLocation>
</comment>
<dbReference type="InterPro" id="IPR037224">
    <property type="entry name" value="PapC_N_sf"/>
</dbReference>
<evidence type="ECO:0000256" key="9">
    <source>
        <dbReference type="ARBA" id="ARBA00023237"/>
    </source>
</evidence>
<evidence type="ECO:0000256" key="4">
    <source>
        <dbReference type="ARBA" id="ARBA00022452"/>
    </source>
</evidence>
<dbReference type="AlphaFoldDB" id="A0A4R0GCL8"/>
<dbReference type="FunFam" id="2.60.40.3110:FF:000001">
    <property type="entry name" value="Putative fimbrial outer membrane usher"/>
    <property type="match status" value="1"/>
</dbReference>
<dbReference type="InterPro" id="IPR018030">
    <property type="entry name" value="Fimbrial_membr_usher_CS"/>
</dbReference>
<dbReference type="Proteomes" id="UP000291424">
    <property type="component" value="Unassembled WGS sequence"/>
</dbReference>
<evidence type="ECO:0000256" key="11">
    <source>
        <dbReference type="SAM" id="MobiDB-lite"/>
    </source>
</evidence>
<dbReference type="InterPro" id="IPR025885">
    <property type="entry name" value="PapC_N"/>
</dbReference>
<proteinExistence type="inferred from homology"/>
<dbReference type="SUPFAM" id="SSF141729">
    <property type="entry name" value="FimD N-terminal domain-like"/>
    <property type="match status" value="1"/>
</dbReference>
<comment type="caution">
    <text evidence="14">The sequence shown here is derived from an EMBL/GenBank/DDBJ whole genome shotgun (WGS) entry which is preliminary data.</text>
</comment>
<dbReference type="FunFam" id="2.60.40.2610:FF:000001">
    <property type="entry name" value="Outer membrane fimbrial usher protein"/>
    <property type="match status" value="1"/>
</dbReference>
<keyword evidence="4" id="KW-1134">Transmembrane beta strand</keyword>
<keyword evidence="8 10" id="KW-0472">Membrane</keyword>
<dbReference type="Pfam" id="PF13954">
    <property type="entry name" value="PapC_N"/>
    <property type="match status" value="1"/>
</dbReference>
<dbReference type="PANTHER" id="PTHR30451:SF21">
    <property type="entry name" value="FIMBRIAL USHER DOMAIN-CONTAINING PROTEIN YDET-RELATED"/>
    <property type="match status" value="1"/>
</dbReference>
<evidence type="ECO:0000256" key="2">
    <source>
        <dbReference type="ARBA" id="ARBA00008064"/>
    </source>
</evidence>
<dbReference type="Gene3D" id="2.60.40.3110">
    <property type="match status" value="1"/>
</dbReference>
<evidence type="ECO:0000259" key="13">
    <source>
        <dbReference type="Pfam" id="PF13954"/>
    </source>
</evidence>
<protein>
    <submittedName>
        <fullName evidence="14">Fimbrial biogenesis outer membrane usher protein</fullName>
    </submittedName>
</protein>
<evidence type="ECO:0000313" key="14">
    <source>
        <dbReference type="EMBL" id="TCB94904.1"/>
    </source>
</evidence>
<dbReference type="Gene3D" id="2.60.40.2610">
    <property type="entry name" value="Outer membrane usher protein FimD, plug domain"/>
    <property type="match status" value="1"/>
</dbReference>
<dbReference type="GO" id="GO:0015473">
    <property type="term" value="F:fimbrial usher porin activity"/>
    <property type="evidence" value="ECO:0007669"/>
    <property type="project" value="InterPro"/>
</dbReference>
<reference evidence="14 15" key="1">
    <citation type="submission" date="2019-02" db="EMBL/GenBank/DDBJ databases">
        <title>The draft genome of Enterobacter spp. strains.</title>
        <authorList>
            <person name="Wang C."/>
            <person name="Feng Y."/>
            <person name="Zong Z."/>
        </authorList>
    </citation>
    <scope>NUCLEOTIDE SEQUENCE [LARGE SCALE GENOMIC DNA]</scope>
    <source>
        <strain evidence="14 15">WCHEW120002</strain>
    </source>
</reference>
<dbReference type="InterPro" id="IPR000015">
    <property type="entry name" value="Fimb_usher"/>
</dbReference>
<dbReference type="Gene3D" id="3.10.20.410">
    <property type="match status" value="1"/>
</dbReference>
<evidence type="ECO:0000313" key="15">
    <source>
        <dbReference type="Proteomes" id="UP000291424"/>
    </source>
</evidence>
<evidence type="ECO:0000259" key="12">
    <source>
        <dbReference type="Pfam" id="PF13953"/>
    </source>
</evidence>
<evidence type="ECO:0000256" key="5">
    <source>
        <dbReference type="ARBA" id="ARBA00022558"/>
    </source>
</evidence>
<accession>A0A4R0GCL8</accession>
<dbReference type="GO" id="GO:0009279">
    <property type="term" value="C:cell outer membrane"/>
    <property type="evidence" value="ECO:0007669"/>
    <property type="project" value="UniProtKB-SubCell"/>
</dbReference>
<keyword evidence="7" id="KW-0732">Signal</keyword>
<keyword evidence="6 10" id="KW-0812">Transmembrane</keyword>
<evidence type="ECO:0000256" key="6">
    <source>
        <dbReference type="ARBA" id="ARBA00022692"/>
    </source>
</evidence>
<evidence type="ECO:0000256" key="10">
    <source>
        <dbReference type="RuleBase" id="RU003884"/>
    </source>
</evidence>
<dbReference type="Pfam" id="PF13953">
    <property type="entry name" value="PapC_C"/>
    <property type="match status" value="1"/>
</dbReference>
<dbReference type="GO" id="GO:0009297">
    <property type="term" value="P:pilus assembly"/>
    <property type="evidence" value="ECO:0007669"/>
    <property type="project" value="InterPro"/>
</dbReference>
<dbReference type="EMBL" id="SJOO01000001">
    <property type="protein sequence ID" value="TCB94904.1"/>
    <property type="molecule type" value="Genomic_DNA"/>
</dbReference>
<keyword evidence="3 10" id="KW-0813">Transport</keyword>
<dbReference type="OrthoDB" id="6554712at2"/>
<feature type="region of interest" description="Disordered" evidence="11">
    <location>
        <begin position="225"/>
        <end position="250"/>
    </location>
</feature>
<keyword evidence="9 10" id="KW-0998">Cell outer membrane</keyword>
<dbReference type="PROSITE" id="PS01151">
    <property type="entry name" value="FIMBRIAL_USHER"/>
    <property type="match status" value="1"/>
</dbReference>
<feature type="domain" description="PapC N-terminal" evidence="13">
    <location>
        <begin position="41"/>
        <end position="184"/>
    </location>
</feature>
<dbReference type="InterPro" id="IPR042186">
    <property type="entry name" value="FimD_plug_dom"/>
</dbReference>
<feature type="domain" description="PapC-like C-terminal" evidence="12">
    <location>
        <begin position="791"/>
        <end position="854"/>
    </location>
</feature>
<dbReference type="Pfam" id="PF00577">
    <property type="entry name" value="Usher"/>
    <property type="match status" value="1"/>
</dbReference>
<gene>
    <name evidence="14" type="ORF">E0L20_02175</name>
</gene>
<dbReference type="InterPro" id="IPR043142">
    <property type="entry name" value="PapC-like_C_sf"/>
</dbReference>